<dbReference type="InterPro" id="IPR050833">
    <property type="entry name" value="Poly_Biosynth_Transport"/>
</dbReference>
<keyword evidence="3 6" id="KW-0812">Transmembrane</keyword>
<feature type="transmembrane region" description="Helical" evidence="6">
    <location>
        <begin position="377"/>
        <end position="397"/>
    </location>
</feature>
<feature type="transmembrane region" description="Helical" evidence="6">
    <location>
        <begin position="180"/>
        <end position="201"/>
    </location>
</feature>
<dbReference type="InterPro" id="IPR002797">
    <property type="entry name" value="Polysacc_synth"/>
</dbReference>
<dbReference type="PANTHER" id="PTHR30250">
    <property type="entry name" value="PST FAMILY PREDICTED COLANIC ACID TRANSPORTER"/>
    <property type="match status" value="1"/>
</dbReference>
<feature type="transmembrane region" description="Helical" evidence="6">
    <location>
        <begin position="102"/>
        <end position="121"/>
    </location>
</feature>
<accession>A0A917JF19</accession>
<evidence type="ECO:0000256" key="4">
    <source>
        <dbReference type="ARBA" id="ARBA00022989"/>
    </source>
</evidence>
<evidence type="ECO:0000313" key="8">
    <source>
        <dbReference type="Proteomes" id="UP000622610"/>
    </source>
</evidence>
<dbReference type="Pfam" id="PF01943">
    <property type="entry name" value="Polysacc_synt"/>
    <property type="match status" value="1"/>
</dbReference>
<evidence type="ECO:0000256" key="3">
    <source>
        <dbReference type="ARBA" id="ARBA00022692"/>
    </source>
</evidence>
<feature type="transmembrane region" description="Helical" evidence="6">
    <location>
        <begin position="207"/>
        <end position="224"/>
    </location>
</feature>
<feature type="transmembrane region" description="Helical" evidence="6">
    <location>
        <begin position="346"/>
        <end position="365"/>
    </location>
</feature>
<evidence type="ECO:0000256" key="1">
    <source>
        <dbReference type="ARBA" id="ARBA00004651"/>
    </source>
</evidence>
<reference evidence="7" key="2">
    <citation type="submission" date="2020-09" db="EMBL/GenBank/DDBJ databases">
        <authorList>
            <person name="Sun Q."/>
            <person name="Sedlacek I."/>
        </authorList>
    </citation>
    <scope>NUCLEOTIDE SEQUENCE</scope>
    <source>
        <strain evidence="7">CCM 8433</strain>
    </source>
</reference>
<evidence type="ECO:0000256" key="5">
    <source>
        <dbReference type="ARBA" id="ARBA00023136"/>
    </source>
</evidence>
<dbReference type="CDD" id="cd13124">
    <property type="entry name" value="MATE_SpoVB_like"/>
    <property type="match status" value="1"/>
</dbReference>
<dbReference type="AlphaFoldDB" id="A0A917JF19"/>
<comment type="caution">
    <text evidence="7">The sequence shown here is derived from an EMBL/GenBank/DDBJ whole genome shotgun (WGS) entry which is preliminary data.</text>
</comment>
<dbReference type="Proteomes" id="UP000622610">
    <property type="component" value="Unassembled WGS sequence"/>
</dbReference>
<feature type="transmembrane region" description="Helical" evidence="6">
    <location>
        <begin position="62"/>
        <end position="81"/>
    </location>
</feature>
<dbReference type="GO" id="GO:0005886">
    <property type="term" value="C:plasma membrane"/>
    <property type="evidence" value="ECO:0007669"/>
    <property type="project" value="UniProtKB-SubCell"/>
</dbReference>
<comment type="subcellular location">
    <subcellularLocation>
        <location evidence="1">Cell membrane</location>
        <topology evidence="1">Multi-pass membrane protein</topology>
    </subcellularLocation>
</comment>
<evidence type="ECO:0000313" key="7">
    <source>
        <dbReference type="EMBL" id="GGI65454.1"/>
    </source>
</evidence>
<keyword evidence="2" id="KW-1003">Cell membrane</keyword>
<feature type="transmembrane region" description="Helical" evidence="6">
    <location>
        <begin position="503"/>
        <end position="523"/>
    </location>
</feature>
<feature type="transmembrane region" description="Helical" evidence="6">
    <location>
        <begin position="21"/>
        <end position="42"/>
    </location>
</feature>
<feature type="transmembrane region" description="Helical" evidence="6">
    <location>
        <begin position="253"/>
        <end position="273"/>
    </location>
</feature>
<evidence type="ECO:0000256" key="6">
    <source>
        <dbReference type="SAM" id="Phobius"/>
    </source>
</evidence>
<gene>
    <name evidence="7" type="ORF">GCM10011482_11080</name>
</gene>
<feature type="transmembrane region" description="Helical" evidence="6">
    <location>
        <begin position="307"/>
        <end position="326"/>
    </location>
</feature>
<feature type="transmembrane region" description="Helical" evidence="6">
    <location>
        <begin position="473"/>
        <end position="497"/>
    </location>
</feature>
<proteinExistence type="predicted"/>
<dbReference type="PIRSF" id="PIRSF038958">
    <property type="entry name" value="PG_synth_SpoVB"/>
    <property type="match status" value="1"/>
</dbReference>
<organism evidence="7 8">
    <name type="scientific">Enterococcus alcedinis</name>
    <dbReference type="NCBI Taxonomy" id="1274384"/>
    <lineage>
        <taxon>Bacteria</taxon>
        <taxon>Bacillati</taxon>
        <taxon>Bacillota</taxon>
        <taxon>Bacilli</taxon>
        <taxon>Lactobacillales</taxon>
        <taxon>Enterococcaceae</taxon>
        <taxon>Enterococcus</taxon>
    </lineage>
</organism>
<keyword evidence="4 6" id="KW-1133">Transmembrane helix</keyword>
<sequence length="548" mass="60031">MANRVNLEEPALTNEEKMARGSAWLTIGNIGSRLIGIIYIIPWYYWLGANAEASNTLFNMGYNIYALFIMISTAGIPAAIAKQIAFHNSRGEYRTSRKLFHTAAKVMLGFGVVSAIIMYMASPLLSNGAGGGSDLVPAMRSLSVAILVIPFMSVLRGYFQGTQNVAPYAISQLVEQFFRVIYMLSATFIIMRLGSGDHVAAVTQSTFAAFIGALAGVGILLYYFKKEKIKMDILAEESQETVQINSAALLTSVVREAIPFIIIGAAITIFKLVDQYTFIRMMSGFTEYTNNQLMSLMALFGGNPDKLTMVVIGLATAMATVGLPLITEAYAQKNKKDLSQLVTSNLQLYSFIMFPATFGMVMLAYPLNTLFYTPNVLGSRLLIVACLSGLVLGLYMITASMLQGIYENSAALVFFGIGLLVKVVLQAPSIFLLEAYGPLISTTIGFAVASYFNLRKLHQKTGFNISLVVRRTLLIIILTVVMLLATWLTRLGLGTFLSVERKFSAFLLIMGVAAVGGFVYVYLGLKIRLADKLLGPNVIRLRRKLRIK</sequence>
<feature type="transmembrane region" description="Helical" evidence="6">
    <location>
        <begin position="141"/>
        <end position="159"/>
    </location>
</feature>
<feature type="transmembrane region" description="Helical" evidence="6">
    <location>
        <begin position="409"/>
        <end position="429"/>
    </location>
</feature>
<dbReference type="PANTHER" id="PTHR30250:SF21">
    <property type="entry name" value="LIPID II FLIPPASE MURJ"/>
    <property type="match status" value="1"/>
</dbReference>
<feature type="transmembrane region" description="Helical" evidence="6">
    <location>
        <begin position="435"/>
        <end position="452"/>
    </location>
</feature>
<dbReference type="InterPro" id="IPR024923">
    <property type="entry name" value="PG_synth_SpoVB"/>
</dbReference>
<name>A0A917JF19_9ENTE</name>
<dbReference type="RefSeq" id="WP_188367288.1">
    <property type="nucleotide sequence ID" value="NZ_BMDT01000003.1"/>
</dbReference>
<keyword evidence="5 6" id="KW-0472">Membrane</keyword>
<dbReference type="EMBL" id="BMDT01000003">
    <property type="protein sequence ID" value="GGI65454.1"/>
    <property type="molecule type" value="Genomic_DNA"/>
</dbReference>
<keyword evidence="8" id="KW-1185">Reference proteome</keyword>
<reference evidence="7" key="1">
    <citation type="journal article" date="2014" name="Int. J. Syst. Evol. Microbiol.">
        <title>Complete genome sequence of Corynebacterium casei LMG S-19264T (=DSM 44701T), isolated from a smear-ripened cheese.</title>
        <authorList>
            <consortium name="US DOE Joint Genome Institute (JGI-PGF)"/>
            <person name="Walter F."/>
            <person name="Albersmeier A."/>
            <person name="Kalinowski J."/>
            <person name="Ruckert C."/>
        </authorList>
    </citation>
    <scope>NUCLEOTIDE SEQUENCE</scope>
    <source>
        <strain evidence="7">CCM 8433</strain>
    </source>
</reference>
<evidence type="ECO:0000256" key="2">
    <source>
        <dbReference type="ARBA" id="ARBA00022475"/>
    </source>
</evidence>
<protein>
    <submittedName>
        <fullName evidence="7">Polysaccharide biosynthesis protein</fullName>
    </submittedName>
</protein>